<organism evidence="1">
    <name type="scientific">Arion vulgaris</name>
    <dbReference type="NCBI Taxonomy" id="1028688"/>
    <lineage>
        <taxon>Eukaryota</taxon>
        <taxon>Metazoa</taxon>
        <taxon>Spiralia</taxon>
        <taxon>Lophotrochozoa</taxon>
        <taxon>Mollusca</taxon>
        <taxon>Gastropoda</taxon>
        <taxon>Heterobranchia</taxon>
        <taxon>Euthyneura</taxon>
        <taxon>Panpulmonata</taxon>
        <taxon>Eupulmonata</taxon>
        <taxon>Stylommatophora</taxon>
        <taxon>Helicina</taxon>
        <taxon>Arionoidea</taxon>
        <taxon>Arionidae</taxon>
        <taxon>Arion</taxon>
    </lineage>
</organism>
<sequence>FSYSRVRESTWFSCRPRRLFACSAMLSELLLRYSLLVTTAVPPLPSMADVLKTSLIDHTGQSACDYSPHSSRTTTR</sequence>
<proteinExistence type="predicted"/>
<gene>
    <name evidence="1" type="primary">ORF125713</name>
</gene>
<feature type="non-terminal residue" evidence="1">
    <location>
        <position position="1"/>
    </location>
</feature>
<name>A0A0B7AN60_9EUPU</name>
<dbReference type="EMBL" id="HACG01034510">
    <property type="protein sequence ID" value="CEK81375.1"/>
    <property type="molecule type" value="Transcribed_RNA"/>
</dbReference>
<evidence type="ECO:0000313" key="1">
    <source>
        <dbReference type="EMBL" id="CEK81375.1"/>
    </source>
</evidence>
<dbReference type="AlphaFoldDB" id="A0A0B7AN60"/>
<protein>
    <submittedName>
        <fullName evidence="1">Uncharacterized protein</fullName>
    </submittedName>
</protein>
<accession>A0A0B7AN60</accession>
<reference evidence="1" key="1">
    <citation type="submission" date="2014-12" db="EMBL/GenBank/DDBJ databases">
        <title>Insight into the proteome of Arion vulgaris.</title>
        <authorList>
            <person name="Aradska J."/>
            <person name="Bulat T."/>
            <person name="Smidak R."/>
            <person name="Sarate P."/>
            <person name="Gangsoo J."/>
            <person name="Sialana F."/>
            <person name="Bilban M."/>
            <person name="Lubec G."/>
        </authorList>
    </citation>
    <scope>NUCLEOTIDE SEQUENCE</scope>
    <source>
        <tissue evidence="1">Skin</tissue>
    </source>
</reference>